<dbReference type="OrthoDB" id="747353at2759"/>
<dbReference type="Proteomes" id="UP000636709">
    <property type="component" value="Unassembled WGS sequence"/>
</dbReference>
<dbReference type="PANTHER" id="PTHR33322:SF3">
    <property type="entry name" value="BAG FAMILY MOLECULAR CHAPERONE REGULATOR 7"/>
    <property type="match status" value="1"/>
</dbReference>
<evidence type="ECO:0000313" key="4">
    <source>
        <dbReference type="Proteomes" id="UP000636709"/>
    </source>
</evidence>
<evidence type="ECO:0000256" key="2">
    <source>
        <dbReference type="SAM" id="MobiDB-lite"/>
    </source>
</evidence>
<accession>A0A835FGM6</accession>
<evidence type="ECO:0000313" key="3">
    <source>
        <dbReference type="EMBL" id="KAF8752721.1"/>
    </source>
</evidence>
<keyword evidence="4" id="KW-1185">Reference proteome</keyword>
<dbReference type="PANTHER" id="PTHR33322">
    <property type="entry name" value="BAG DOMAIN CONTAINING PROTEIN, EXPRESSED"/>
    <property type="match status" value="1"/>
</dbReference>
<dbReference type="GO" id="GO:0009506">
    <property type="term" value="C:plasmodesma"/>
    <property type="evidence" value="ECO:0007669"/>
    <property type="project" value="TreeGrafter"/>
</dbReference>
<organism evidence="3 4">
    <name type="scientific">Digitaria exilis</name>
    <dbReference type="NCBI Taxonomy" id="1010633"/>
    <lineage>
        <taxon>Eukaryota</taxon>
        <taxon>Viridiplantae</taxon>
        <taxon>Streptophyta</taxon>
        <taxon>Embryophyta</taxon>
        <taxon>Tracheophyta</taxon>
        <taxon>Spermatophyta</taxon>
        <taxon>Magnoliopsida</taxon>
        <taxon>Liliopsida</taxon>
        <taxon>Poales</taxon>
        <taxon>Poaceae</taxon>
        <taxon>PACMAD clade</taxon>
        <taxon>Panicoideae</taxon>
        <taxon>Panicodae</taxon>
        <taxon>Paniceae</taxon>
        <taxon>Anthephorinae</taxon>
        <taxon>Digitaria</taxon>
    </lineage>
</organism>
<evidence type="ECO:0008006" key="5">
    <source>
        <dbReference type="Google" id="ProtNLM"/>
    </source>
</evidence>
<keyword evidence="1" id="KW-0143">Chaperone</keyword>
<comment type="caution">
    <text evidence="3">The sequence shown here is derived from an EMBL/GenBank/DDBJ whole genome shotgun (WGS) entry which is preliminary data.</text>
</comment>
<feature type="region of interest" description="Disordered" evidence="2">
    <location>
        <begin position="376"/>
        <end position="395"/>
    </location>
</feature>
<proteinExistence type="predicted"/>
<sequence>MSHHDHFLRLLDLHADDDPFFPSFPFPTSSCPFSSSRPSAHHHRFLLDDDYASSCPLGFNSSPSPIDTFHLDLDLLLPPRLTAPPPPPCPAFFDPYLLDALGHRVSALERALAPPPAPAPRRRYTYAAEAGGRKVKWVAEDKPAGGRAYKWEAELKTPNDDGFDRKWKWESKASAAGTTKVKWAKEIKGKGWLEPWSNSYSVEETFGDEDQDKEEKKAANNKAIKVEKEEKKDKHKKKGNVEIVEIEDNSAGCVAIRKAFEMSHAKGKKKELSPQDAAALIQLSYRAHLAHRSQVLRCLRDLAVAKAKLKEIRSLFYNISYRRRIAHESEERQRFAEKIIVLLLTVDALEGPDYMVRNAKRSMLEELEGMLEIVDPQPPGKPRTLSRRKFDLPEGGAIPREMRDGVKNVVRIVEEGK</sequence>
<dbReference type="InterPro" id="IPR040400">
    <property type="entry name" value="BAG5/6/7/8"/>
</dbReference>
<protein>
    <recommendedName>
        <fullName evidence="5">BAG family molecular chaperone regulator 7</fullName>
    </recommendedName>
</protein>
<evidence type="ECO:0000256" key="1">
    <source>
        <dbReference type="ARBA" id="ARBA00023186"/>
    </source>
</evidence>
<gene>
    <name evidence="3" type="ORF">HU200_011889</name>
</gene>
<name>A0A835FGM6_9POAL</name>
<dbReference type="GO" id="GO:0006457">
    <property type="term" value="P:protein folding"/>
    <property type="evidence" value="ECO:0007669"/>
    <property type="project" value="TreeGrafter"/>
</dbReference>
<dbReference type="AlphaFoldDB" id="A0A835FGM6"/>
<dbReference type="EMBL" id="JACEFO010000923">
    <property type="protein sequence ID" value="KAF8752721.1"/>
    <property type="molecule type" value="Genomic_DNA"/>
</dbReference>
<reference evidence="3" key="1">
    <citation type="submission" date="2020-07" db="EMBL/GenBank/DDBJ databases">
        <title>Genome sequence and genetic diversity analysis of an under-domesticated orphan crop, white fonio (Digitaria exilis).</title>
        <authorList>
            <person name="Bennetzen J.L."/>
            <person name="Chen S."/>
            <person name="Ma X."/>
            <person name="Wang X."/>
            <person name="Yssel A.E.J."/>
            <person name="Chaluvadi S.R."/>
            <person name="Johnson M."/>
            <person name="Gangashetty P."/>
            <person name="Hamidou F."/>
            <person name="Sanogo M.D."/>
            <person name="Zwaenepoel A."/>
            <person name="Wallace J."/>
            <person name="Van De Peer Y."/>
            <person name="Van Deynze A."/>
        </authorList>
    </citation>
    <scope>NUCLEOTIDE SEQUENCE</scope>
    <source>
        <tissue evidence="3">Leaves</tissue>
    </source>
</reference>